<organism evidence="2 3">
    <name type="scientific">Lutimaribacter marinistellae</name>
    <dbReference type="NCBI Taxonomy" id="1820329"/>
    <lineage>
        <taxon>Bacteria</taxon>
        <taxon>Pseudomonadati</taxon>
        <taxon>Pseudomonadota</taxon>
        <taxon>Alphaproteobacteria</taxon>
        <taxon>Rhodobacterales</taxon>
        <taxon>Roseobacteraceae</taxon>
        <taxon>Lutimaribacter</taxon>
    </lineage>
</organism>
<dbReference type="EMBL" id="JBHRXI010000010">
    <property type="protein sequence ID" value="MFC3614277.1"/>
    <property type="molecule type" value="Genomic_DNA"/>
</dbReference>
<proteinExistence type="predicted"/>
<name>A0ABV7TF80_9RHOB</name>
<comment type="caution">
    <text evidence="2">The sequence shown here is derived from an EMBL/GenBank/DDBJ whole genome shotgun (WGS) entry which is preliminary data.</text>
</comment>
<dbReference type="Proteomes" id="UP001595629">
    <property type="component" value="Unassembled WGS sequence"/>
</dbReference>
<gene>
    <name evidence="2" type="ORF">ACFORG_10940</name>
</gene>
<protein>
    <recommendedName>
        <fullName evidence="4">Secreted protein</fullName>
    </recommendedName>
</protein>
<keyword evidence="3" id="KW-1185">Reference proteome</keyword>
<sequence>MHRTLRLICLLALLPGSALAFTAFNRHEVEPVGNGVFEVLNEVGSGAQQYWCGAGDYAIRVLGAGATQRVYLWRAKGPAQTRANRQSVQFSLTAPTGVDTTPGLSLSTKRVGDNMTAASAQNYCYDRVRDEPWLFP</sequence>
<feature type="signal peptide" evidence="1">
    <location>
        <begin position="1"/>
        <end position="20"/>
    </location>
</feature>
<feature type="chain" id="PRO_5045730655" description="Secreted protein" evidence="1">
    <location>
        <begin position="21"/>
        <end position="136"/>
    </location>
</feature>
<evidence type="ECO:0000313" key="2">
    <source>
        <dbReference type="EMBL" id="MFC3614277.1"/>
    </source>
</evidence>
<evidence type="ECO:0000313" key="3">
    <source>
        <dbReference type="Proteomes" id="UP001595629"/>
    </source>
</evidence>
<dbReference type="RefSeq" id="WP_386735473.1">
    <property type="nucleotide sequence ID" value="NZ_JBHRXI010000010.1"/>
</dbReference>
<evidence type="ECO:0000256" key="1">
    <source>
        <dbReference type="SAM" id="SignalP"/>
    </source>
</evidence>
<keyword evidence="1" id="KW-0732">Signal</keyword>
<reference evidence="3" key="1">
    <citation type="journal article" date="2019" name="Int. J. Syst. Evol. Microbiol.">
        <title>The Global Catalogue of Microorganisms (GCM) 10K type strain sequencing project: providing services to taxonomists for standard genome sequencing and annotation.</title>
        <authorList>
            <consortium name="The Broad Institute Genomics Platform"/>
            <consortium name="The Broad Institute Genome Sequencing Center for Infectious Disease"/>
            <person name="Wu L."/>
            <person name="Ma J."/>
        </authorList>
    </citation>
    <scope>NUCLEOTIDE SEQUENCE [LARGE SCALE GENOMIC DNA]</scope>
    <source>
        <strain evidence="3">KCTC 42911</strain>
    </source>
</reference>
<accession>A0ABV7TF80</accession>
<evidence type="ECO:0008006" key="4">
    <source>
        <dbReference type="Google" id="ProtNLM"/>
    </source>
</evidence>